<dbReference type="RefSeq" id="WP_183497917.1">
    <property type="nucleotide sequence ID" value="NZ_BAABCO010000003.1"/>
</dbReference>
<keyword evidence="2" id="KW-0456">Lyase</keyword>
<keyword evidence="3" id="KW-1185">Reference proteome</keyword>
<dbReference type="AlphaFoldDB" id="A0AA40VK37"/>
<dbReference type="PANTHER" id="PTHR35908:SF1">
    <property type="entry name" value="CONSERVED PROTEIN"/>
    <property type="match status" value="1"/>
</dbReference>
<dbReference type="InterPro" id="IPR037523">
    <property type="entry name" value="VOC_core"/>
</dbReference>
<feature type="domain" description="VOC" evidence="1">
    <location>
        <begin position="3"/>
        <end position="121"/>
    </location>
</feature>
<dbReference type="PANTHER" id="PTHR35908">
    <property type="entry name" value="HYPOTHETICAL FUSION PROTEIN"/>
    <property type="match status" value="1"/>
</dbReference>
<dbReference type="PROSITE" id="PS51819">
    <property type="entry name" value="VOC"/>
    <property type="match status" value="1"/>
</dbReference>
<evidence type="ECO:0000313" key="2">
    <source>
        <dbReference type="EMBL" id="MBB4138286.1"/>
    </source>
</evidence>
<dbReference type="Pfam" id="PF18029">
    <property type="entry name" value="Glyoxalase_6"/>
    <property type="match status" value="1"/>
</dbReference>
<dbReference type="InterPro" id="IPR029068">
    <property type="entry name" value="Glyas_Bleomycin-R_OHBP_Dase"/>
</dbReference>
<reference evidence="2 3" key="1">
    <citation type="submission" date="2020-08" db="EMBL/GenBank/DDBJ databases">
        <title>Sequencing the genomes of 1000 actinobacteria strains.</title>
        <authorList>
            <person name="Klenk H.-P."/>
        </authorList>
    </citation>
    <scope>NUCLEOTIDE SEQUENCE [LARGE SCALE GENOMIC DNA]</scope>
    <source>
        <strain evidence="2 3">DSM 19600</strain>
    </source>
</reference>
<dbReference type="SUPFAM" id="SSF54593">
    <property type="entry name" value="Glyoxalase/Bleomycin resistance protein/Dihydroxybiphenyl dioxygenase"/>
    <property type="match status" value="1"/>
</dbReference>
<dbReference type="Proteomes" id="UP000549113">
    <property type="component" value="Unassembled WGS sequence"/>
</dbReference>
<proteinExistence type="predicted"/>
<sequence length="128" mass="13918">MLRIGTTVLTVEDLPRAVAFWTAALGYAPRSAPSDDWAILDPPGKAHWSGLEASLALSVTGYPQHYPPRLHLDLYAEDRAGETARLLALGAREVDWNGYPDDADYIVLEDTEGNRFCVVETGPFSGTG</sequence>
<protein>
    <submittedName>
        <fullName evidence="2">Catechol 2,3-dioxygenase-like lactoylglutathione lyase family enzyme</fullName>
    </submittedName>
</protein>
<dbReference type="InterPro" id="IPR041581">
    <property type="entry name" value="Glyoxalase_6"/>
</dbReference>
<gene>
    <name evidence="2" type="ORF">BKA10_000080</name>
</gene>
<dbReference type="Gene3D" id="3.10.180.10">
    <property type="entry name" value="2,3-Dihydroxybiphenyl 1,2-Dioxygenase, domain 1"/>
    <property type="match status" value="1"/>
</dbReference>
<dbReference type="EMBL" id="JACIFH010000001">
    <property type="protein sequence ID" value="MBB4138286.1"/>
    <property type="molecule type" value="Genomic_DNA"/>
</dbReference>
<accession>A0AA40VK37</accession>
<evidence type="ECO:0000259" key="1">
    <source>
        <dbReference type="PROSITE" id="PS51819"/>
    </source>
</evidence>
<evidence type="ECO:0000313" key="3">
    <source>
        <dbReference type="Proteomes" id="UP000549113"/>
    </source>
</evidence>
<name>A0AA40VK37_9MICO</name>
<dbReference type="CDD" id="cd06587">
    <property type="entry name" value="VOC"/>
    <property type="match status" value="1"/>
</dbReference>
<comment type="caution">
    <text evidence="2">The sequence shown here is derived from an EMBL/GenBank/DDBJ whole genome shotgun (WGS) entry which is preliminary data.</text>
</comment>
<organism evidence="2 3">
    <name type="scientific">Microbacterium invictum</name>
    <dbReference type="NCBI Taxonomy" id="515415"/>
    <lineage>
        <taxon>Bacteria</taxon>
        <taxon>Bacillati</taxon>
        <taxon>Actinomycetota</taxon>
        <taxon>Actinomycetes</taxon>
        <taxon>Micrococcales</taxon>
        <taxon>Microbacteriaceae</taxon>
        <taxon>Microbacterium</taxon>
    </lineage>
</organism>
<dbReference type="GO" id="GO:0016829">
    <property type="term" value="F:lyase activity"/>
    <property type="evidence" value="ECO:0007669"/>
    <property type="project" value="UniProtKB-KW"/>
</dbReference>